<reference evidence="1 2" key="1">
    <citation type="journal article" date="2024" name="Plant Biotechnol. J.">
        <title>Genome and CRISPR/Cas9 system of a widespread forest tree (Populus alba) in the world.</title>
        <authorList>
            <person name="Liu Y.J."/>
            <person name="Jiang P.F."/>
            <person name="Han X.M."/>
            <person name="Li X.Y."/>
            <person name="Wang H.M."/>
            <person name="Wang Y.J."/>
            <person name="Wang X.X."/>
            <person name="Zeng Q.Y."/>
        </authorList>
    </citation>
    <scope>NUCLEOTIDE SEQUENCE [LARGE SCALE GENOMIC DNA]</scope>
    <source>
        <strain evidence="2">cv. PAL-ZL1</strain>
    </source>
</reference>
<evidence type="ECO:0000313" key="1">
    <source>
        <dbReference type="EMBL" id="KAL3577578.1"/>
    </source>
</evidence>
<keyword evidence="2" id="KW-1185">Reference proteome</keyword>
<accession>A0ACC4BHU4</accession>
<dbReference type="Proteomes" id="UP000309997">
    <property type="component" value="Unassembled WGS sequence"/>
</dbReference>
<proteinExistence type="predicted"/>
<protein>
    <submittedName>
        <fullName evidence="1">Uncharacterized protein</fullName>
    </submittedName>
</protein>
<organism evidence="1 2">
    <name type="scientific">Populus alba</name>
    <name type="common">White poplar</name>
    <dbReference type="NCBI Taxonomy" id="43335"/>
    <lineage>
        <taxon>Eukaryota</taxon>
        <taxon>Viridiplantae</taxon>
        <taxon>Streptophyta</taxon>
        <taxon>Embryophyta</taxon>
        <taxon>Tracheophyta</taxon>
        <taxon>Spermatophyta</taxon>
        <taxon>Magnoliopsida</taxon>
        <taxon>eudicotyledons</taxon>
        <taxon>Gunneridae</taxon>
        <taxon>Pentapetalae</taxon>
        <taxon>rosids</taxon>
        <taxon>fabids</taxon>
        <taxon>Malpighiales</taxon>
        <taxon>Salicaceae</taxon>
        <taxon>Saliceae</taxon>
        <taxon>Populus</taxon>
    </lineage>
</organism>
<name>A0ACC4BHU4_POPAL</name>
<dbReference type="EMBL" id="RCHU02000010">
    <property type="protein sequence ID" value="KAL3577578.1"/>
    <property type="molecule type" value="Genomic_DNA"/>
</dbReference>
<comment type="caution">
    <text evidence="1">The sequence shown here is derived from an EMBL/GenBank/DDBJ whole genome shotgun (WGS) entry which is preliminary data.</text>
</comment>
<gene>
    <name evidence="1" type="ORF">D5086_019082</name>
</gene>
<sequence length="115" mass="12846">MIQRFPLASRFPVLLDGLEQETSTGLGKVRAITSSRNEWWSLNGKGKPQNIEHGSNTYAPAMNATCTFQDMVRDVLVKLGLFITLYTTSQSLSIVSIRMQLLKSSLVGPKNIFQR</sequence>
<evidence type="ECO:0000313" key="2">
    <source>
        <dbReference type="Proteomes" id="UP000309997"/>
    </source>
</evidence>